<sequence>MIIHINVHSTRERISKGTNRLHVRKTLTLNYLSKTHNFLSFLVIIIPHINKDFSIPVIGSTNQKIILPIII</sequence>
<dbReference type="AlphaFoldDB" id="A0A0K2SZQ2"/>
<organism evidence="1">
    <name type="scientific">Lepeophtheirus salmonis</name>
    <name type="common">Salmon louse</name>
    <name type="synonym">Caligus salmonis</name>
    <dbReference type="NCBI Taxonomy" id="72036"/>
    <lineage>
        <taxon>Eukaryota</taxon>
        <taxon>Metazoa</taxon>
        <taxon>Ecdysozoa</taxon>
        <taxon>Arthropoda</taxon>
        <taxon>Crustacea</taxon>
        <taxon>Multicrustacea</taxon>
        <taxon>Hexanauplia</taxon>
        <taxon>Copepoda</taxon>
        <taxon>Siphonostomatoida</taxon>
        <taxon>Caligidae</taxon>
        <taxon>Lepeophtheirus</taxon>
    </lineage>
</organism>
<name>A0A0K2SZQ2_LEPSM</name>
<protein>
    <submittedName>
        <fullName evidence="1">Uncharacterized protein</fullName>
    </submittedName>
</protein>
<proteinExistence type="predicted"/>
<evidence type="ECO:0000313" key="1">
    <source>
        <dbReference type="EMBL" id="CDW19238.1"/>
    </source>
</evidence>
<accession>A0A0K2SZQ2</accession>
<reference evidence="1" key="1">
    <citation type="submission" date="2014-05" db="EMBL/GenBank/DDBJ databases">
        <authorList>
            <person name="Chronopoulou M."/>
        </authorList>
    </citation>
    <scope>NUCLEOTIDE SEQUENCE</scope>
    <source>
        <tissue evidence="1">Whole organism</tissue>
    </source>
</reference>
<dbReference type="EMBL" id="HACA01001877">
    <property type="protein sequence ID" value="CDW19238.1"/>
    <property type="molecule type" value="Transcribed_RNA"/>
</dbReference>